<sequence length="161" mass="18000">MQRRELFSSLAKPFKQKDLQESIIRPPYYDDINLFLTNCVKCETKDCATVCEENIIKILDDGTPKLDFSNSGCTYCNLCATSCKNEVLNIENKKQIEAKIEIDVLSCLSWQNTMCFSCKDPCIVNAIEFVGLFRPTISNVCTSCGLCVKVCPTNAIKVSGL</sequence>
<keyword evidence="5" id="KW-0411">Iron-sulfur</keyword>
<dbReference type="CDD" id="cd10564">
    <property type="entry name" value="NapF_like"/>
    <property type="match status" value="1"/>
</dbReference>
<evidence type="ECO:0000256" key="2">
    <source>
        <dbReference type="ARBA" id="ARBA00022723"/>
    </source>
</evidence>
<dbReference type="GO" id="GO:0051539">
    <property type="term" value="F:4 iron, 4 sulfur cluster binding"/>
    <property type="evidence" value="ECO:0007669"/>
    <property type="project" value="UniProtKB-KW"/>
</dbReference>
<evidence type="ECO:0000313" key="7">
    <source>
        <dbReference type="EMBL" id="QKJ27769.1"/>
    </source>
</evidence>
<dbReference type="PANTHER" id="PTHR43687">
    <property type="entry name" value="ADENYLYLSULFATE REDUCTASE, BETA SUBUNIT"/>
    <property type="match status" value="1"/>
</dbReference>
<dbReference type="InterPro" id="IPR050572">
    <property type="entry name" value="Fe-S_Ferredoxin"/>
</dbReference>
<feature type="domain" description="4Fe-4S ferredoxin-type" evidence="6">
    <location>
        <begin position="133"/>
        <end position="161"/>
    </location>
</feature>
<dbReference type="PROSITE" id="PS51379">
    <property type="entry name" value="4FE4S_FER_2"/>
    <property type="match status" value="2"/>
</dbReference>
<dbReference type="InterPro" id="IPR004496">
    <property type="entry name" value="NapF"/>
</dbReference>
<evidence type="ECO:0000259" key="6">
    <source>
        <dbReference type="PROSITE" id="PS51379"/>
    </source>
</evidence>
<evidence type="ECO:0000313" key="10">
    <source>
        <dbReference type="Proteomes" id="UP000509513"/>
    </source>
</evidence>
<evidence type="ECO:0000313" key="8">
    <source>
        <dbReference type="EMBL" id="TLT01079.1"/>
    </source>
</evidence>
<dbReference type="RefSeq" id="WP_024774675.1">
    <property type="nucleotide sequence ID" value="NZ_CP054051.1"/>
</dbReference>
<proteinExistence type="predicted"/>
<gene>
    <name evidence="7" type="primary">napF</name>
    <name evidence="7" type="ORF">ACBT_1874</name>
    <name evidence="8" type="ORF">FE247_02780</name>
</gene>
<dbReference type="SUPFAM" id="SSF46548">
    <property type="entry name" value="alpha-helical ferredoxin"/>
    <property type="match status" value="1"/>
</dbReference>
<dbReference type="GO" id="GO:0046872">
    <property type="term" value="F:metal ion binding"/>
    <property type="evidence" value="ECO:0007669"/>
    <property type="project" value="UniProtKB-KW"/>
</dbReference>
<evidence type="ECO:0000256" key="5">
    <source>
        <dbReference type="ARBA" id="ARBA00023014"/>
    </source>
</evidence>
<protein>
    <submittedName>
        <fullName evidence="7 8">Ferredoxin-type protein</fullName>
    </submittedName>
</protein>
<dbReference type="EMBL" id="VBUC01000004">
    <property type="protein sequence ID" value="TLT01079.1"/>
    <property type="molecule type" value="Genomic_DNA"/>
</dbReference>
<dbReference type="PANTHER" id="PTHR43687:SF1">
    <property type="entry name" value="FERREDOXIN III"/>
    <property type="match status" value="1"/>
</dbReference>
<dbReference type="PROSITE" id="PS00198">
    <property type="entry name" value="4FE4S_FER_1"/>
    <property type="match status" value="1"/>
</dbReference>
<organism evidence="7 10">
    <name type="scientific">Aliarcobacter cibarius</name>
    <dbReference type="NCBI Taxonomy" id="255507"/>
    <lineage>
        <taxon>Bacteria</taxon>
        <taxon>Pseudomonadati</taxon>
        <taxon>Campylobacterota</taxon>
        <taxon>Epsilonproteobacteria</taxon>
        <taxon>Campylobacterales</taxon>
        <taxon>Arcobacteraceae</taxon>
        <taxon>Aliarcobacter</taxon>
    </lineage>
</organism>
<evidence type="ECO:0000313" key="9">
    <source>
        <dbReference type="Proteomes" id="UP000305417"/>
    </source>
</evidence>
<keyword evidence="1" id="KW-0004">4Fe-4S</keyword>
<evidence type="ECO:0000256" key="3">
    <source>
        <dbReference type="ARBA" id="ARBA00022737"/>
    </source>
</evidence>
<reference evidence="8 9" key="1">
    <citation type="submission" date="2019-05" db="EMBL/GenBank/DDBJ databases">
        <title>Arcobacter cibarius and Arcobacter thereius providing challenges in identification an antibiotic susceptibility and Quinolone resistance.</title>
        <authorList>
            <person name="Busch A."/>
            <person name="Hanel I."/>
            <person name="Hotzel H."/>
            <person name="Tomaso H."/>
        </authorList>
    </citation>
    <scope>NUCLEOTIDE SEQUENCE [LARGE SCALE GENOMIC DNA]</scope>
    <source>
        <strain evidence="8 9">16CS0831-2</strain>
    </source>
</reference>
<reference evidence="7 10" key="2">
    <citation type="submission" date="2020-05" db="EMBL/GenBank/DDBJ databases">
        <title>Complete genome sequencing of Campylobacter and Arcobacter type strains.</title>
        <authorList>
            <person name="Miller W.G."/>
            <person name="Yee E."/>
        </authorList>
    </citation>
    <scope>NUCLEOTIDE SEQUENCE [LARGE SCALE GENOMIC DNA]</scope>
    <source>
        <strain evidence="7 10">LMG 21996</strain>
    </source>
</reference>
<feature type="domain" description="4Fe-4S ferredoxin-type" evidence="6">
    <location>
        <begin position="62"/>
        <end position="93"/>
    </location>
</feature>
<dbReference type="Proteomes" id="UP000509513">
    <property type="component" value="Chromosome"/>
</dbReference>
<dbReference type="AlphaFoldDB" id="A0A7L5JRM3"/>
<keyword evidence="3" id="KW-0677">Repeat</keyword>
<evidence type="ECO:0000256" key="4">
    <source>
        <dbReference type="ARBA" id="ARBA00023004"/>
    </source>
</evidence>
<dbReference type="InterPro" id="IPR017900">
    <property type="entry name" value="4Fe4S_Fe_S_CS"/>
</dbReference>
<keyword evidence="4" id="KW-0408">Iron</keyword>
<dbReference type="KEGG" id="acib:ACBT_1874"/>
<accession>A0A7L5JRM3</accession>
<dbReference type="InterPro" id="IPR017896">
    <property type="entry name" value="4Fe4S_Fe-S-bd"/>
</dbReference>
<dbReference type="Gene3D" id="3.30.70.20">
    <property type="match status" value="2"/>
</dbReference>
<name>A0A7L5JRM3_9BACT</name>
<dbReference type="EMBL" id="CP054051">
    <property type="protein sequence ID" value="QKJ27769.1"/>
    <property type="molecule type" value="Genomic_DNA"/>
</dbReference>
<evidence type="ECO:0000256" key="1">
    <source>
        <dbReference type="ARBA" id="ARBA00022485"/>
    </source>
</evidence>
<keyword evidence="9" id="KW-1185">Reference proteome</keyword>
<dbReference type="OrthoDB" id="9800445at2"/>
<dbReference type="Proteomes" id="UP000305417">
    <property type="component" value="Unassembled WGS sequence"/>
</dbReference>
<keyword evidence="2" id="KW-0479">Metal-binding</keyword>
<dbReference type="Pfam" id="PF00037">
    <property type="entry name" value="Fer4"/>
    <property type="match status" value="1"/>
</dbReference>